<evidence type="ECO:0000259" key="3">
    <source>
        <dbReference type="Pfam" id="PF05193"/>
    </source>
</evidence>
<sequence length="486" mass="52619">MNKVKSVIKGAWMVLAGVLLGGQLFTPCAATQATPQKATLQSLSEPQRPSARRALPIKGYKSHSGTKILFIRNPGLPMFDVHVSFAAGSAHTHHQPGLAALTFSLLNEGVDGKDINAIQETFDQLGARLGMGITADRASFSLRSLSDEARRAPALELFAQMLGKPLLPEQSLSLATSQLLHFLDTEQASHATQADQALHGLMFPKHGYSQSVYGTRVGLASVTRDQVQDFHRSAYAAGNALIILVGDLTEDEAQRIGAQISNALPQGPAVAAIPSPGSPDAQQLLRPVKSSSQAYLRLAQPGVLRNSPDSAALQIANRIFTARLMEELRERRGMTYDVQARLSTLQAQSTLVIELQTRPELADAALAHIKGMFRDFLIHGPTQKELDDTKTWLAGSAPLRSASNAQIVRRLLDIGVHDLPLDLDFSTQRAQELNLDAVKKALNQHLDAERWNTVILGPTTNQQPLPNPVQSEANTMCRATTEFVAS</sequence>
<protein>
    <submittedName>
        <fullName evidence="4">Insulinase family protein</fullName>
    </submittedName>
    <submittedName>
        <fullName evidence="5">Peptidase M16</fullName>
    </submittedName>
    <submittedName>
        <fullName evidence="6">Zinc protease</fullName>
    </submittedName>
</protein>
<dbReference type="GO" id="GO:0006508">
    <property type="term" value="P:proteolysis"/>
    <property type="evidence" value="ECO:0007669"/>
    <property type="project" value="UniProtKB-KW"/>
</dbReference>
<dbReference type="EMBL" id="VZPS01000005">
    <property type="protein sequence ID" value="KAB0486303.1"/>
    <property type="molecule type" value="Genomic_DNA"/>
</dbReference>
<keyword evidence="7" id="KW-1185">Reference proteome</keyword>
<dbReference type="PANTHER" id="PTHR11851:SF224">
    <property type="entry name" value="PROCESSING PROTEASE"/>
    <property type="match status" value="1"/>
</dbReference>
<dbReference type="Gene3D" id="3.30.830.10">
    <property type="entry name" value="Metalloenzyme, LuxS/M16 peptidase-like"/>
    <property type="match status" value="2"/>
</dbReference>
<dbReference type="Pfam" id="PF05193">
    <property type="entry name" value="Peptidase_M16_C"/>
    <property type="match status" value="1"/>
</dbReference>
<accession>A0A1H0Q629</accession>
<reference evidence="6 8" key="1">
    <citation type="submission" date="2016-10" db="EMBL/GenBank/DDBJ databases">
        <authorList>
            <person name="de Groot N.N."/>
        </authorList>
    </citation>
    <scope>NUCLEOTIDE SEQUENCE [LARGE SCALE GENOMIC DNA]</scope>
    <source>
        <strain evidence="6 8">BS3776</strain>
    </source>
</reference>
<organism evidence="6 8">
    <name type="scientific">Pseudomonas reinekei</name>
    <dbReference type="NCBI Taxonomy" id="395598"/>
    <lineage>
        <taxon>Bacteria</taxon>
        <taxon>Pseudomonadati</taxon>
        <taxon>Pseudomonadota</taxon>
        <taxon>Gammaproteobacteria</taxon>
        <taxon>Pseudomonadales</taxon>
        <taxon>Pseudomonadaceae</taxon>
        <taxon>Pseudomonas</taxon>
    </lineage>
</organism>
<dbReference type="RefSeq" id="WP_075946328.1">
    <property type="nucleotide sequence ID" value="NZ_LT629709.1"/>
</dbReference>
<dbReference type="EMBL" id="MSTQ01000005">
    <property type="protein sequence ID" value="OLU03654.1"/>
    <property type="molecule type" value="Genomic_DNA"/>
</dbReference>
<dbReference type="OrthoDB" id="7015349at2"/>
<dbReference type="InterPro" id="IPR011765">
    <property type="entry name" value="Pept_M16_N"/>
</dbReference>
<dbReference type="InterPro" id="IPR011249">
    <property type="entry name" value="Metalloenz_LuxS/M16"/>
</dbReference>
<reference evidence="5" key="3">
    <citation type="submission" date="2017-01" db="EMBL/GenBank/DDBJ databases">
        <authorList>
            <person name="Mah S.A."/>
            <person name="Swanson W.J."/>
            <person name="Moy G.W."/>
            <person name="Vacquier V.D."/>
        </authorList>
    </citation>
    <scope>NUCLEOTIDE SEQUENCE [LARGE SCALE GENOMIC DNA]</scope>
    <source>
        <strain evidence="5">MT1</strain>
    </source>
</reference>
<evidence type="ECO:0000256" key="1">
    <source>
        <dbReference type="SAM" id="SignalP"/>
    </source>
</evidence>
<evidence type="ECO:0000313" key="5">
    <source>
        <dbReference type="EMBL" id="OLU03654.1"/>
    </source>
</evidence>
<dbReference type="AlphaFoldDB" id="A0A1H0Q629"/>
<reference evidence="7" key="2">
    <citation type="submission" date="2017-01" db="EMBL/GenBank/DDBJ databases">
        <authorList>
            <person name="Poblete-Castro I."/>
        </authorList>
    </citation>
    <scope>NUCLEOTIDE SEQUENCE [LARGE SCALE GENOMIC DNA]</scope>
    <source>
        <strain evidence="7">DSM 18361 / CCUG 53116 / MT1</strain>
    </source>
</reference>
<dbReference type="PANTHER" id="PTHR11851">
    <property type="entry name" value="METALLOPROTEASE"/>
    <property type="match status" value="1"/>
</dbReference>
<dbReference type="InterPro" id="IPR050361">
    <property type="entry name" value="MPP/UQCRC_Complex"/>
</dbReference>
<keyword evidence="6" id="KW-0645">Protease</keyword>
<dbReference type="GO" id="GO:0008233">
    <property type="term" value="F:peptidase activity"/>
    <property type="evidence" value="ECO:0007669"/>
    <property type="project" value="UniProtKB-KW"/>
</dbReference>
<feature type="domain" description="Peptidase M16 C-terminal" evidence="3">
    <location>
        <begin position="221"/>
        <end position="391"/>
    </location>
</feature>
<feature type="domain" description="Peptidase M16 N-terminal" evidence="2">
    <location>
        <begin position="71"/>
        <end position="215"/>
    </location>
</feature>
<proteinExistence type="predicted"/>
<reference evidence="4 9" key="4">
    <citation type="submission" date="2019-09" db="EMBL/GenBank/DDBJ databases">
        <title>Draft genome sequences of 48 bacterial type strains from the CCUG.</title>
        <authorList>
            <person name="Tunovic T."/>
            <person name="Pineiro-Iglesias B."/>
            <person name="Unosson C."/>
            <person name="Inganas E."/>
            <person name="Ohlen M."/>
            <person name="Cardew S."/>
            <person name="Jensie-Markopoulos S."/>
            <person name="Salva-Serra F."/>
            <person name="Jaen-Luchoro D."/>
            <person name="Karlsson R."/>
            <person name="Svensson-Stadler L."/>
            <person name="Chun J."/>
            <person name="Moore E."/>
        </authorList>
    </citation>
    <scope>NUCLEOTIDE SEQUENCE [LARGE SCALE GENOMIC DNA]</scope>
    <source>
        <strain evidence="4 9">CCUG 53116</strain>
    </source>
</reference>
<evidence type="ECO:0000313" key="7">
    <source>
        <dbReference type="Proteomes" id="UP000186756"/>
    </source>
</evidence>
<dbReference type="EMBL" id="LT629709">
    <property type="protein sequence ID" value="SDP12813.1"/>
    <property type="molecule type" value="Genomic_DNA"/>
</dbReference>
<evidence type="ECO:0000313" key="8">
    <source>
        <dbReference type="Proteomes" id="UP000198549"/>
    </source>
</evidence>
<evidence type="ECO:0000259" key="2">
    <source>
        <dbReference type="Pfam" id="PF00675"/>
    </source>
</evidence>
<feature type="signal peptide" evidence="1">
    <location>
        <begin position="1"/>
        <end position="29"/>
    </location>
</feature>
<keyword evidence="6" id="KW-0378">Hydrolase</keyword>
<evidence type="ECO:0000313" key="6">
    <source>
        <dbReference type="EMBL" id="SDP12813.1"/>
    </source>
</evidence>
<evidence type="ECO:0000313" key="9">
    <source>
        <dbReference type="Proteomes" id="UP000460142"/>
    </source>
</evidence>
<keyword evidence="1" id="KW-0732">Signal</keyword>
<dbReference type="Proteomes" id="UP000186756">
    <property type="component" value="Unassembled WGS sequence"/>
</dbReference>
<dbReference type="InterPro" id="IPR007863">
    <property type="entry name" value="Peptidase_M16_C"/>
</dbReference>
<dbReference type="SUPFAM" id="SSF63411">
    <property type="entry name" value="LuxS/MPP-like metallohydrolase"/>
    <property type="match status" value="2"/>
</dbReference>
<gene>
    <name evidence="5" type="ORF">BVK86_10255</name>
    <name evidence="4" type="ORF">F7R15_10335</name>
    <name evidence="6" type="ORF">SAMN04490202_2983</name>
</gene>
<evidence type="ECO:0000313" key="4">
    <source>
        <dbReference type="EMBL" id="KAB0486303.1"/>
    </source>
</evidence>
<dbReference type="Proteomes" id="UP000198549">
    <property type="component" value="Chromosome I"/>
</dbReference>
<name>A0A1H0Q629_PSERE</name>
<dbReference type="Pfam" id="PF00675">
    <property type="entry name" value="Peptidase_M16"/>
    <property type="match status" value="1"/>
</dbReference>
<dbReference type="GO" id="GO:0046872">
    <property type="term" value="F:metal ion binding"/>
    <property type="evidence" value="ECO:0007669"/>
    <property type="project" value="InterPro"/>
</dbReference>
<dbReference type="Proteomes" id="UP000460142">
    <property type="component" value="Unassembled WGS sequence"/>
</dbReference>
<feature type="chain" id="PRO_5015065077" evidence="1">
    <location>
        <begin position="30"/>
        <end position="486"/>
    </location>
</feature>